<proteinExistence type="predicted"/>
<comment type="caution">
    <text evidence="2">The sequence shown here is derived from an EMBL/GenBank/DDBJ whole genome shotgun (WGS) entry which is preliminary data.</text>
</comment>
<feature type="compositionally biased region" description="Polar residues" evidence="1">
    <location>
        <begin position="66"/>
        <end position="78"/>
    </location>
</feature>
<dbReference type="EMBL" id="CANI01000040">
    <property type="protein sequence ID" value="CCM78955.1"/>
    <property type="molecule type" value="Genomic_DNA"/>
</dbReference>
<reference evidence="2 3" key="1">
    <citation type="journal article" date="2013" name="Genome Announc.">
        <title>Draft Genome Sequence of Rhizobium mesoamericanum STM3625, a Nitrogen-Fixing Symbiont of Mimosa pudica Isolated in French Guiana (South America).</title>
        <authorList>
            <person name="Moulin L."/>
            <person name="Mornico D."/>
            <person name="Melkonian R."/>
            <person name="Klonowska A."/>
        </authorList>
    </citation>
    <scope>NUCLEOTIDE SEQUENCE [LARGE SCALE GENOMIC DNA]</scope>
    <source>
        <strain evidence="2 3">STM3625</strain>
    </source>
</reference>
<evidence type="ECO:0000313" key="2">
    <source>
        <dbReference type="EMBL" id="CCM78955.1"/>
    </source>
</evidence>
<accession>K0Q2T5</accession>
<dbReference type="eggNOG" id="COG4584">
    <property type="taxonomic scope" value="Bacteria"/>
</dbReference>
<evidence type="ECO:0000313" key="3">
    <source>
        <dbReference type="Proteomes" id="UP000009319"/>
    </source>
</evidence>
<name>K0Q2T5_9HYPH</name>
<dbReference type="HOGENOM" id="CLU_2275215_0_0_5"/>
<evidence type="ECO:0000256" key="1">
    <source>
        <dbReference type="SAM" id="MobiDB-lite"/>
    </source>
</evidence>
<keyword evidence="3" id="KW-1185">Reference proteome</keyword>
<sequence length="102" mass="10985">MEGAVLRFGGIPSEVLLNNAKALVEHHDGVSREVRSMHGYGHFRVTGASCHVLALRTGPGQRERTSAGSARSIRTPSQVAGLRTGPARLQPFRNATLDLHPH</sequence>
<protein>
    <submittedName>
        <fullName evidence="2">Uncharacterized protein</fullName>
    </submittedName>
</protein>
<gene>
    <name evidence="2" type="ORF">BN77_p11653</name>
</gene>
<dbReference type="STRING" id="1211777.BN77_p11653"/>
<organism evidence="2 3">
    <name type="scientific">Rhizobium mesoamericanum STM3625</name>
    <dbReference type="NCBI Taxonomy" id="1211777"/>
    <lineage>
        <taxon>Bacteria</taxon>
        <taxon>Pseudomonadati</taxon>
        <taxon>Pseudomonadota</taxon>
        <taxon>Alphaproteobacteria</taxon>
        <taxon>Hyphomicrobiales</taxon>
        <taxon>Rhizobiaceae</taxon>
        <taxon>Rhizobium/Agrobacterium group</taxon>
        <taxon>Rhizobium</taxon>
    </lineage>
</organism>
<dbReference type="Proteomes" id="UP000009319">
    <property type="component" value="Unassembled WGS sequence"/>
</dbReference>
<feature type="region of interest" description="Disordered" evidence="1">
    <location>
        <begin position="58"/>
        <end position="79"/>
    </location>
</feature>
<dbReference type="AlphaFoldDB" id="K0Q2T5"/>